<keyword evidence="4" id="KW-1133">Transmembrane helix</keyword>
<keyword evidence="4" id="KW-0472">Membrane</keyword>
<feature type="transmembrane region" description="Helical" evidence="4">
    <location>
        <begin position="409"/>
        <end position="432"/>
    </location>
</feature>
<evidence type="ECO:0000256" key="2">
    <source>
        <dbReference type="ARBA" id="ARBA00006727"/>
    </source>
</evidence>
<feature type="transmembrane region" description="Helical" evidence="4">
    <location>
        <begin position="575"/>
        <end position="594"/>
    </location>
</feature>
<feature type="transmembrane region" description="Helical" evidence="4">
    <location>
        <begin position="321"/>
        <end position="340"/>
    </location>
</feature>
<dbReference type="PANTHER" id="PTHR11360">
    <property type="entry name" value="MONOCARBOXYLATE TRANSPORTER"/>
    <property type="match status" value="1"/>
</dbReference>
<sequence>MDNSSDQSQSRSALEIYREWLNESSSSGNSSGGSDGKSSGGSSSGDELTPPVAPKPAVAPAAPTRIQMPAKSASLPKPVTPSQPAHQDQQQHVMHIPKTPPKPSAGDSGTDSAQSPTSKFLSTPRKLMNQMSFKSMLTSPSPRASPAASSQRNIEKELVSRDPAARTEQGSDGAQQGMQALFGDAWIARPSEAVHQDARPVAKAAPLYPIDSAHRTLYDVPLDESLAATAKSESKGGARVQPPALEWEYYRIDSRHGWWVVLCAFLACMVSLSTLSTYFVYESYYETSVDQEGVTPEVDIYRGQDGGGALSVHFDYRVSKYLVLIGTLMGGCAAVSSVFAGIVADTLGYPICCFVGTVVMSISLLAASFVGQLWGLCVLQGVLCGIGVSMVFTPAYAAPAQWFDRFRALSTGIAISGAAFGTVLLTPIYRAILADRGSAICLRVQALITLILGAVAAFGLHTRVQLQRPVAMQWRSMAHDPRVLLLLVMSLLVAAARFAQALCLPVFARVHGASRNDAYNIIYAMGAASLVGAVLGGKVADRTGYIAGIGLCELLMGLFTLVIWLPAAESTISPVYIYCVAYGVSLGVFAAVLPPGIAQMFGSARLATTMGLVVTASAPAILIMTPASIKFLDVLGSGYSTAWLIALSGVFSLVAGCLGFLLPYLQRRHARQVLRRQSTISWTSSTLTH</sequence>
<feature type="region of interest" description="Disordered" evidence="3">
    <location>
        <begin position="1"/>
        <end position="174"/>
    </location>
</feature>
<feature type="compositionally biased region" description="Polar residues" evidence="3">
    <location>
        <begin position="107"/>
        <end position="121"/>
    </location>
</feature>
<dbReference type="OrthoDB" id="6499973at2759"/>
<dbReference type="PANTHER" id="PTHR11360:SF284">
    <property type="entry name" value="EG:103B4.3 PROTEIN-RELATED"/>
    <property type="match status" value="1"/>
</dbReference>
<dbReference type="InterPro" id="IPR011701">
    <property type="entry name" value="MFS"/>
</dbReference>
<evidence type="ECO:0000256" key="3">
    <source>
        <dbReference type="SAM" id="MobiDB-lite"/>
    </source>
</evidence>
<feature type="domain" description="Major facilitator superfamily (MFS) profile" evidence="5">
    <location>
        <begin position="482"/>
        <end position="689"/>
    </location>
</feature>
<feature type="compositionally biased region" description="Polar residues" evidence="3">
    <location>
        <begin position="80"/>
        <end position="92"/>
    </location>
</feature>
<comment type="caution">
    <text evidence="6">The sequence shown here is derived from an EMBL/GenBank/DDBJ whole genome shotgun (WGS) entry which is preliminary data.</text>
</comment>
<name>A0A9W8EGV8_9FUNG</name>
<feature type="transmembrane region" description="Helical" evidence="4">
    <location>
        <begin position="544"/>
        <end position="563"/>
    </location>
</feature>
<dbReference type="AlphaFoldDB" id="A0A9W8EGV8"/>
<evidence type="ECO:0000259" key="5">
    <source>
        <dbReference type="PROSITE" id="PS50850"/>
    </source>
</evidence>
<dbReference type="Pfam" id="PF07690">
    <property type="entry name" value="MFS_1"/>
    <property type="match status" value="1"/>
</dbReference>
<dbReference type="EMBL" id="JANBQF010000046">
    <property type="protein sequence ID" value="KAJ2006835.1"/>
    <property type="molecule type" value="Genomic_DNA"/>
</dbReference>
<dbReference type="GO" id="GO:0016020">
    <property type="term" value="C:membrane"/>
    <property type="evidence" value="ECO:0007669"/>
    <property type="project" value="UniProtKB-SubCell"/>
</dbReference>
<feature type="compositionally biased region" description="Polar residues" evidence="3">
    <location>
        <begin position="1"/>
        <end position="12"/>
    </location>
</feature>
<protein>
    <recommendedName>
        <fullName evidence="5">Major facilitator superfamily (MFS) profile domain-containing protein</fullName>
    </recommendedName>
</protein>
<dbReference type="InterPro" id="IPR020846">
    <property type="entry name" value="MFS_dom"/>
</dbReference>
<dbReference type="Gene3D" id="1.20.1250.20">
    <property type="entry name" value="MFS general substrate transporter like domains"/>
    <property type="match status" value="2"/>
</dbReference>
<evidence type="ECO:0000256" key="4">
    <source>
        <dbReference type="SAM" id="Phobius"/>
    </source>
</evidence>
<feature type="transmembrane region" description="Helical" evidence="4">
    <location>
        <begin position="258"/>
        <end position="281"/>
    </location>
</feature>
<feature type="transmembrane region" description="Helical" evidence="4">
    <location>
        <begin position="347"/>
        <end position="367"/>
    </location>
</feature>
<organism evidence="6 7">
    <name type="scientific">Coemansia thaxteri</name>
    <dbReference type="NCBI Taxonomy" id="2663907"/>
    <lineage>
        <taxon>Eukaryota</taxon>
        <taxon>Fungi</taxon>
        <taxon>Fungi incertae sedis</taxon>
        <taxon>Zoopagomycota</taxon>
        <taxon>Kickxellomycotina</taxon>
        <taxon>Kickxellomycetes</taxon>
        <taxon>Kickxellales</taxon>
        <taxon>Kickxellaceae</taxon>
        <taxon>Coemansia</taxon>
    </lineage>
</organism>
<keyword evidence="7" id="KW-1185">Reference proteome</keyword>
<keyword evidence="4" id="KW-0812">Transmembrane</keyword>
<dbReference type="GO" id="GO:0022857">
    <property type="term" value="F:transmembrane transporter activity"/>
    <property type="evidence" value="ECO:0007669"/>
    <property type="project" value="InterPro"/>
</dbReference>
<feature type="compositionally biased region" description="Gly residues" evidence="3">
    <location>
        <begin position="30"/>
        <end position="43"/>
    </location>
</feature>
<dbReference type="InterPro" id="IPR036259">
    <property type="entry name" value="MFS_trans_sf"/>
</dbReference>
<gene>
    <name evidence="6" type="ORF">H4R26_001146</name>
</gene>
<evidence type="ECO:0000313" key="6">
    <source>
        <dbReference type="EMBL" id="KAJ2006835.1"/>
    </source>
</evidence>
<dbReference type="PROSITE" id="PS50850">
    <property type="entry name" value="MFS"/>
    <property type="match status" value="1"/>
</dbReference>
<feature type="transmembrane region" description="Helical" evidence="4">
    <location>
        <begin position="483"/>
        <end position="508"/>
    </location>
</feature>
<feature type="compositionally biased region" description="Basic and acidic residues" evidence="3">
    <location>
        <begin position="153"/>
        <end position="165"/>
    </location>
</feature>
<feature type="transmembrane region" description="Helical" evidence="4">
    <location>
        <begin position="606"/>
        <end position="629"/>
    </location>
</feature>
<feature type="transmembrane region" description="Helical" evidence="4">
    <location>
        <begin position="444"/>
        <end position="462"/>
    </location>
</feature>
<feature type="transmembrane region" description="Helical" evidence="4">
    <location>
        <begin position="641"/>
        <end position="665"/>
    </location>
</feature>
<feature type="transmembrane region" description="Helical" evidence="4">
    <location>
        <begin position="520"/>
        <end position="537"/>
    </location>
</feature>
<feature type="transmembrane region" description="Helical" evidence="4">
    <location>
        <begin position="373"/>
        <end position="397"/>
    </location>
</feature>
<dbReference type="Proteomes" id="UP001150907">
    <property type="component" value="Unassembled WGS sequence"/>
</dbReference>
<feature type="compositionally biased region" description="Low complexity" evidence="3">
    <location>
        <begin position="139"/>
        <end position="150"/>
    </location>
</feature>
<evidence type="ECO:0000313" key="7">
    <source>
        <dbReference type="Proteomes" id="UP001150907"/>
    </source>
</evidence>
<comment type="subcellular location">
    <subcellularLocation>
        <location evidence="1">Membrane</location>
        <topology evidence="1">Multi-pass membrane protein</topology>
    </subcellularLocation>
</comment>
<accession>A0A9W8EGV8</accession>
<dbReference type="SUPFAM" id="SSF103473">
    <property type="entry name" value="MFS general substrate transporter"/>
    <property type="match status" value="1"/>
</dbReference>
<proteinExistence type="inferred from homology"/>
<evidence type="ECO:0000256" key="1">
    <source>
        <dbReference type="ARBA" id="ARBA00004141"/>
    </source>
</evidence>
<feature type="compositionally biased region" description="Polar residues" evidence="3">
    <location>
        <begin position="129"/>
        <end position="138"/>
    </location>
</feature>
<comment type="similarity">
    <text evidence="2">Belongs to the major facilitator superfamily. Monocarboxylate porter (TC 2.A.1.13) family.</text>
</comment>
<reference evidence="6" key="1">
    <citation type="submission" date="2022-07" db="EMBL/GenBank/DDBJ databases">
        <title>Phylogenomic reconstructions and comparative analyses of Kickxellomycotina fungi.</title>
        <authorList>
            <person name="Reynolds N.K."/>
            <person name="Stajich J.E."/>
            <person name="Barry K."/>
            <person name="Grigoriev I.V."/>
            <person name="Crous P."/>
            <person name="Smith M.E."/>
        </authorList>
    </citation>
    <scope>NUCLEOTIDE SEQUENCE</scope>
    <source>
        <strain evidence="6">IMI 214461</strain>
    </source>
</reference>
<dbReference type="InterPro" id="IPR050327">
    <property type="entry name" value="Proton-linked_MCT"/>
</dbReference>